<dbReference type="Proteomes" id="UP001228139">
    <property type="component" value="Chromosome"/>
</dbReference>
<evidence type="ECO:0000313" key="3">
    <source>
        <dbReference type="Proteomes" id="UP001228139"/>
    </source>
</evidence>
<accession>A0AA50DMN8</accession>
<dbReference type="PANTHER" id="PTHR33121:SF19">
    <property type="entry name" value="CYCLIC DI-GMP PHOSPHODIESTERASE PA2567"/>
    <property type="match status" value="1"/>
</dbReference>
<sequence>MTPSTPAESRHQLALEMLKQDDAGLEDILSKFTSLTSQLLGVPGSFVSVLDDQHQYIRGAQQFALEQTSLEDALCRHTASCGTVLVCQDTLQDERFADHPLILAAPYIRFYAGAPLRTRDGAVIGTLCVADTRPHEFSQKQVELLELLAAIMTAWLDAWYSSDYRDVVTLLPNRQKLMRDIEQLETLSVEAPHSLVLIDCIDMPRAYEISRSLGMATMESILKGMTSLLRERLKLSEEEVLYSIATGRFALLTSVKSPLWLKRLSERLGNVHAQLHENISIDLAIRLGEVSFNPTQCPAPEVLRRSVSALHEAIGQNKAFLSYDAQIDSRRNLDFRLMHDLAAALRSSSGLYLVYQPQVSLHSGTPVGLEALIRWEHPELGNLPPAGFLPLVEKTSLMAEVTDWVILTVLAQLKKWVAKGLLLPVSVNVSVSDFARPGFADWLEKKMVQAGLPVKLLRIECLETEKVLESPLAMAGLNLLKRRGFNLSLDDFGSGYSNINYLQRIPVDVIKLDRSLIYKLATDDASRTIARHVITMLKELNYVVLAEGVEDEQTLLALRQFGCDEVQGFFCSRPLLPEGVEQWLNGQSKPAG</sequence>
<dbReference type="Gene3D" id="3.30.70.270">
    <property type="match status" value="1"/>
</dbReference>
<dbReference type="InterPro" id="IPR043128">
    <property type="entry name" value="Rev_trsase/Diguanyl_cyclase"/>
</dbReference>
<dbReference type="Gene3D" id="3.20.20.450">
    <property type="entry name" value="EAL domain"/>
    <property type="match status" value="1"/>
</dbReference>
<proteinExistence type="predicted"/>
<dbReference type="SUPFAM" id="SSF55781">
    <property type="entry name" value="GAF domain-like"/>
    <property type="match status" value="1"/>
</dbReference>
<dbReference type="RefSeq" id="WP_306212816.1">
    <property type="nucleotide sequence ID" value="NZ_CP132353.1"/>
</dbReference>
<gene>
    <name evidence="2" type="ORF">Q3V30_09860</name>
</gene>
<protein>
    <submittedName>
        <fullName evidence="2">Sensor domain-containing phosphodiesterase</fullName>
    </submittedName>
</protein>
<keyword evidence="3" id="KW-1185">Reference proteome</keyword>
<dbReference type="AlphaFoldDB" id="A0AA50DMN8"/>
<dbReference type="InterPro" id="IPR035919">
    <property type="entry name" value="EAL_sf"/>
</dbReference>
<dbReference type="PANTHER" id="PTHR33121">
    <property type="entry name" value="CYCLIC DI-GMP PHOSPHODIESTERASE PDEF"/>
    <property type="match status" value="1"/>
</dbReference>
<dbReference type="SMART" id="SM00065">
    <property type="entry name" value="GAF"/>
    <property type="match status" value="1"/>
</dbReference>
<dbReference type="InterPro" id="IPR050706">
    <property type="entry name" value="Cyclic-di-GMP_PDE-like"/>
</dbReference>
<dbReference type="EMBL" id="CP132353">
    <property type="protein sequence ID" value="WLS80754.1"/>
    <property type="molecule type" value="Genomic_DNA"/>
</dbReference>
<dbReference type="PROSITE" id="PS50883">
    <property type="entry name" value="EAL"/>
    <property type="match status" value="1"/>
</dbReference>
<dbReference type="SMART" id="SM00267">
    <property type="entry name" value="GGDEF"/>
    <property type="match status" value="1"/>
</dbReference>
<dbReference type="GO" id="GO:0071111">
    <property type="term" value="F:cyclic-guanylate-specific phosphodiesterase activity"/>
    <property type="evidence" value="ECO:0007669"/>
    <property type="project" value="InterPro"/>
</dbReference>
<dbReference type="InterPro" id="IPR000160">
    <property type="entry name" value="GGDEF_dom"/>
</dbReference>
<dbReference type="KEGG" id="epi:Q3V30_09860"/>
<evidence type="ECO:0000259" key="1">
    <source>
        <dbReference type="PROSITE" id="PS50883"/>
    </source>
</evidence>
<reference evidence="2 3" key="1">
    <citation type="submission" date="2023-07" db="EMBL/GenBank/DDBJ databases">
        <title>Pathogenic bacteria of pear tree diseases.</title>
        <authorList>
            <person name="Zhang Z."/>
            <person name="He L."/>
            <person name="Huang R."/>
        </authorList>
    </citation>
    <scope>NUCLEOTIDE SEQUENCE [LARGE SCALE GENOMIC DNA]</scope>
    <source>
        <strain evidence="2 3">DE2</strain>
    </source>
</reference>
<dbReference type="Gene3D" id="3.30.450.40">
    <property type="match status" value="1"/>
</dbReference>
<dbReference type="SMART" id="SM00052">
    <property type="entry name" value="EAL"/>
    <property type="match status" value="1"/>
</dbReference>
<dbReference type="InterPro" id="IPR003018">
    <property type="entry name" value="GAF"/>
</dbReference>
<feature type="domain" description="EAL" evidence="1">
    <location>
        <begin position="334"/>
        <end position="588"/>
    </location>
</feature>
<organism evidence="2 3">
    <name type="scientific">Erwinia pyri</name>
    <dbReference type="NCBI Taxonomy" id="3062598"/>
    <lineage>
        <taxon>Bacteria</taxon>
        <taxon>Pseudomonadati</taxon>
        <taxon>Pseudomonadota</taxon>
        <taxon>Gammaproteobacteria</taxon>
        <taxon>Enterobacterales</taxon>
        <taxon>Erwiniaceae</taxon>
        <taxon>Erwinia</taxon>
    </lineage>
</organism>
<dbReference type="CDD" id="cd01948">
    <property type="entry name" value="EAL"/>
    <property type="match status" value="1"/>
</dbReference>
<dbReference type="Pfam" id="PF00563">
    <property type="entry name" value="EAL"/>
    <property type="match status" value="1"/>
</dbReference>
<dbReference type="Pfam" id="PF01590">
    <property type="entry name" value="GAF"/>
    <property type="match status" value="1"/>
</dbReference>
<dbReference type="SUPFAM" id="SSF55073">
    <property type="entry name" value="Nucleotide cyclase"/>
    <property type="match status" value="1"/>
</dbReference>
<name>A0AA50DMN8_9GAMM</name>
<dbReference type="InterPro" id="IPR029016">
    <property type="entry name" value="GAF-like_dom_sf"/>
</dbReference>
<dbReference type="InterPro" id="IPR001633">
    <property type="entry name" value="EAL_dom"/>
</dbReference>
<dbReference type="InterPro" id="IPR029787">
    <property type="entry name" value="Nucleotide_cyclase"/>
</dbReference>
<evidence type="ECO:0000313" key="2">
    <source>
        <dbReference type="EMBL" id="WLS80754.1"/>
    </source>
</evidence>
<dbReference type="SUPFAM" id="SSF141868">
    <property type="entry name" value="EAL domain-like"/>
    <property type="match status" value="1"/>
</dbReference>